<evidence type="ECO:0000313" key="2">
    <source>
        <dbReference type="Proteomes" id="UP001153678"/>
    </source>
</evidence>
<name>A0A9W4X4J1_9GLOM</name>
<dbReference type="AlphaFoldDB" id="A0A9W4X4J1"/>
<reference evidence="1" key="1">
    <citation type="submission" date="2022-08" db="EMBL/GenBank/DDBJ databases">
        <authorList>
            <person name="Kallberg Y."/>
            <person name="Tangrot J."/>
            <person name="Rosling A."/>
        </authorList>
    </citation>
    <scope>NUCLEOTIDE SEQUENCE</scope>
    <source>
        <strain evidence="1">Wild A</strain>
    </source>
</reference>
<evidence type="ECO:0000313" key="1">
    <source>
        <dbReference type="EMBL" id="CAI2194508.1"/>
    </source>
</evidence>
<organism evidence="1 2">
    <name type="scientific">Funneliformis geosporum</name>
    <dbReference type="NCBI Taxonomy" id="1117311"/>
    <lineage>
        <taxon>Eukaryota</taxon>
        <taxon>Fungi</taxon>
        <taxon>Fungi incertae sedis</taxon>
        <taxon>Mucoromycota</taxon>
        <taxon>Glomeromycotina</taxon>
        <taxon>Glomeromycetes</taxon>
        <taxon>Glomerales</taxon>
        <taxon>Glomeraceae</taxon>
        <taxon>Funneliformis</taxon>
    </lineage>
</organism>
<accession>A0A9W4X4J1</accession>
<dbReference type="Proteomes" id="UP001153678">
    <property type="component" value="Unassembled WGS sequence"/>
</dbReference>
<sequence>AREAIESEIKIKSFNEKSLHPKVVESISCQAFVTQMIINPYDTKKESVTKKQSYFGDFMHLWRDYSIRINRSTMNMNKLKILIDYGLNRNDLKKQLVKSIDYMNVALRERI</sequence>
<comment type="caution">
    <text evidence="1">The sequence shown here is derived from an EMBL/GenBank/DDBJ whole genome shotgun (WGS) entry which is preliminary data.</text>
</comment>
<gene>
    <name evidence="1" type="ORF">FWILDA_LOCUS16611</name>
</gene>
<feature type="non-terminal residue" evidence="1">
    <location>
        <position position="111"/>
    </location>
</feature>
<keyword evidence="2" id="KW-1185">Reference proteome</keyword>
<dbReference type="OrthoDB" id="10593841at2759"/>
<proteinExistence type="predicted"/>
<protein>
    <submittedName>
        <fullName evidence="1">55_t:CDS:1</fullName>
    </submittedName>
</protein>
<dbReference type="EMBL" id="CAMKVN010011007">
    <property type="protein sequence ID" value="CAI2194508.1"/>
    <property type="molecule type" value="Genomic_DNA"/>
</dbReference>